<evidence type="ECO:0000313" key="3">
    <source>
        <dbReference type="Proteomes" id="UP000235672"/>
    </source>
</evidence>
<feature type="compositionally biased region" description="Polar residues" evidence="1">
    <location>
        <begin position="363"/>
        <end position="374"/>
    </location>
</feature>
<feature type="compositionally biased region" description="Low complexity" evidence="1">
    <location>
        <begin position="352"/>
        <end position="362"/>
    </location>
</feature>
<sequence>MPPQHGSSQGSSSQHAAGPAPSRYYVLCEHIANHLPPKFKVHRGMSVVIWSGPQAVDDPCAPVTLWVQARNHQDPKPTRTEWEVEVPQNGGLVDAIKRLVRRGFPEGPQGSIAVFTDDTDGSSEALFQFRVNKNNKDKVDDPLKGAFIPEPEPPEVIIEDPNYPLVSLAGFFFSDYFFDVWEGRIADRKFVALNKKPHYSLMKHGTYWMVENRRRTKKVNIALYLAQDDEYKGDTLSIIINKPLLVKLLGDRGGAKNGTGEPGLHHLKGLFIWQLTEGVKDNFAPPEVLGDSSSSSSSSPGPSSSSSSSGASPDPGPGPSSSQKRVHSRSGSDTGSKKAKVGISNTFGIRPSGSTSHSASKSGPNTSSQHGSESTSKKTKIGSSEASGSGTQGTSASGSHQPSGSSSHSASKSGPHTSSQHGSQHNLSDKFDKNLKN</sequence>
<protein>
    <submittedName>
        <fullName evidence="2">Uncharacterized protein</fullName>
    </submittedName>
</protein>
<accession>A0A2J6PNM6</accession>
<evidence type="ECO:0000256" key="1">
    <source>
        <dbReference type="SAM" id="MobiDB-lite"/>
    </source>
</evidence>
<evidence type="ECO:0000313" key="2">
    <source>
        <dbReference type="EMBL" id="PMD15607.1"/>
    </source>
</evidence>
<feature type="compositionally biased region" description="Basic and acidic residues" evidence="1">
    <location>
        <begin position="427"/>
        <end position="437"/>
    </location>
</feature>
<reference evidence="2 3" key="1">
    <citation type="submission" date="2016-05" db="EMBL/GenBank/DDBJ databases">
        <title>A degradative enzymes factory behind the ericoid mycorrhizal symbiosis.</title>
        <authorList>
            <consortium name="DOE Joint Genome Institute"/>
            <person name="Martino E."/>
            <person name="Morin E."/>
            <person name="Grelet G."/>
            <person name="Kuo A."/>
            <person name="Kohler A."/>
            <person name="Daghino S."/>
            <person name="Barry K."/>
            <person name="Choi C."/>
            <person name="Cichocki N."/>
            <person name="Clum A."/>
            <person name="Copeland A."/>
            <person name="Hainaut M."/>
            <person name="Haridas S."/>
            <person name="Labutti K."/>
            <person name="Lindquist E."/>
            <person name="Lipzen A."/>
            <person name="Khouja H.-R."/>
            <person name="Murat C."/>
            <person name="Ohm R."/>
            <person name="Olson A."/>
            <person name="Spatafora J."/>
            <person name="Veneault-Fourrey C."/>
            <person name="Henrissat B."/>
            <person name="Grigoriev I."/>
            <person name="Martin F."/>
            <person name="Perotto S."/>
        </authorList>
    </citation>
    <scope>NUCLEOTIDE SEQUENCE [LARGE SCALE GENOMIC DNA]</scope>
    <source>
        <strain evidence="2 3">UAMH 7357</strain>
    </source>
</reference>
<proteinExistence type="predicted"/>
<feature type="region of interest" description="Disordered" evidence="1">
    <location>
        <begin position="283"/>
        <end position="437"/>
    </location>
</feature>
<name>A0A2J6PNM6_9HELO</name>
<organism evidence="2 3">
    <name type="scientific">Hyaloscypha hepaticicola</name>
    <dbReference type="NCBI Taxonomy" id="2082293"/>
    <lineage>
        <taxon>Eukaryota</taxon>
        <taxon>Fungi</taxon>
        <taxon>Dikarya</taxon>
        <taxon>Ascomycota</taxon>
        <taxon>Pezizomycotina</taxon>
        <taxon>Leotiomycetes</taxon>
        <taxon>Helotiales</taxon>
        <taxon>Hyaloscyphaceae</taxon>
        <taxon>Hyaloscypha</taxon>
    </lineage>
</organism>
<gene>
    <name evidence="2" type="ORF">NA56DRAFT_709739</name>
</gene>
<feature type="compositionally biased region" description="Low complexity" evidence="1">
    <location>
        <begin position="290"/>
        <end position="313"/>
    </location>
</feature>
<dbReference type="AlphaFoldDB" id="A0A2J6PNM6"/>
<keyword evidence="3" id="KW-1185">Reference proteome</keyword>
<feature type="compositionally biased region" description="Low complexity" evidence="1">
    <location>
        <begin position="382"/>
        <end position="419"/>
    </location>
</feature>
<dbReference type="EMBL" id="KZ613512">
    <property type="protein sequence ID" value="PMD15607.1"/>
    <property type="molecule type" value="Genomic_DNA"/>
</dbReference>
<dbReference type="Proteomes" id="UP000235672">
    <property type="component" value="Unassembled WGS sequence"/>
</dbReference>